<reference evidence="2 3" key="2">
    <citation type="submission" date="2018-06" db="EMBL/GenBank/DDBJ databases">
        <title>Metagenomic assembly of (sub)arctic Cyanobacteria and their associated microbiome from non-axenic cultures.</title>
        <authorList>
            <person name="Baurain D."/>
        </authorList>
    </citation>
    <scope>NUCLEOTIDE SEQUENCE [LARGE SCALE GENOMIC DNA]</scope>
    <source>
        <strain evidence="2">ULC041bin1</strain>
    </source>
</reference>
<name>A0A2W4WI89_9CYAN</name>
<feature type="domain" description="KaiB" evidence="1">
    <location>
        <begin position="169"/>
        <end position="251"/>
    </location>
</feature>
<dbReference type="Pfam" id="PF07689">
    <property type="entry name" value="KaiB"/>
    <property type="match status" value="1"/>
</dbReference>
<reference evidence="3" key="1">
    <citation type="submission" date="2018-04" db="EMBL/GenBank/DDBJ databases">
        <authorList>
            <person name="Cornet L."/>
        </authorList>
    </citation>
    <scope>NUCLEOTIDE SEQUENCE [LARGE SCALE GENOMIC DNA]</scope>
</reference>
<protein>
    <submittedName>
        <fullName evidence="2">Circadian clock protein KaiB</fullName>
    </submittedName>
</protein>
<dbReference type="GO" id="GO:0048511">
    <property type="term" value="P:rhythmic process"/>
    <property type="evidence" value="ECO:0007669"/>
    <property type="project" value="InterPro"/>
</dbReference>
<dbReference type="AlphaFoldDB" id="A0A2W4WI89"/>
<dbReference type="InterPro" id="IPR036249">
    <property type="entry name" value="Thioredoxin-like_sf"/>
</dbReference>
<dbReference type="EMBL" id="QBMN01000012">
    <property type="protein sequence ID" value="PZO44844.1"/>
    <property type="molecule type" value="Genomic_DNA"/>
</dbReference>
<evidence type="ECO:0000259" key="1">
    <source>
        <dbReference type="SMART" id="SM01248"/>
    </source>
</evidence>
<proteinExistence type="predicted"/>
<dbReference type="Gene3D" id="3.40.30.10">
    <property type="entry name" value="Glutaredoxin"/>
    <property type="match status" value="1"/>
</dbReference>
<dbReference type="InterPro" id="IPR039022">
    <property type="entry name" value="KaiB-like"/>
</dbReference>
<gene>
    <name evidence="2" type="ORF">DCF17_02875</name>
</gene>
<organism evidence="2 3">
    <name type="scientific">Shackletoniella antarctica</name>
    <dbReference type="NCBI Taxonomy" id="268115"/>
    <lineage>
        <taxon>Bacteria</taxon>
        <taxon>Bacillati</taxon>
        <taxon>Cyanobacteriota</taxon>
        <taxon>Cyanophyceae</taxon>
        <taxon>Oculatellales</taxon>
        <taxon>Oculatellaceae</taxon>
        <taxon>Shackletoniella</taxon>
    </lineage>
</organism>
<comment type="caution">
    <text evidence="2">The sequence shown here is derived from an EMBL/GenBank/DDBJ whole genome shotgun (WGS) entry which is preliminary data.</text>
</comment>
<evidence type="ECO:0000313" key="3">
    <source>
        <dbReference type="Proteomes" id="UP000249081"/>
    </source>
</evidence>
<dbReference type="InterPro" id="IPR011649">
    <property type="entry name" value="KaiB_domain"/>
</dbReference>
<dbReference type="Proteomes" id="UP000249081">
    <property type="component" value="Unassembled WGS sequence"/>
</dbReference>
<dbReference type="SMART" id="SM01248">
    <property type="entry name" value="KaiB"/>
    <property type="match status" value="1"/>
</dbReference>
<dbReference type="PANTHER" id="PTHR41709">
    <property type="entry name" value="KAIB-LIKE PROTEIN 1"/>
    <property type="match status" value="1"/>
</dbReference>
<dbReference type="SUPFAM" id="SSF52833">
    <property type="entry name" value="Thioredoxin-like"/>
    <property type="match status" value="1"/>
</dbReference>
<dbReference type="CDD" id="cd02978">
    <property type="entry name" value="KaiB_like"/>
    <property type="match status" value="1"/>
</dbReference>
<accession>A0A2W4WI89</accession>
<evidence type="ECO:0000313" key="2">
    <source>
        <dbReference type="EMBL" id="PZO44844.1"/>
    </source>
</evidence>
<sequence>MANSVAASFKGIALFTPGGDCVYCIDEQKRARWHLDLCATLQSYLGLAEPPYFLLPCFTATVDRWVNATTSATTTVAEAYPRALRFQPLLNALFGLDHVQWQPNYGSAEECSVELIESHRATFPQLWECHDLIIRVEQVTATSTGSFTESLPPTEALLSAPPPQAYRFKLFVSGVDTAATEQMLRLLYTTLEASLPNAYTLQVIDVTTHPDEAEAAQISATPTLVQISPEPTRRIVGNVLNQEQMMQLLAAR</sequence>
<dbReference type="PANTHER" id="PTHR41709:SF2">
    <property type="entry name" value="CIRCADIAN CLOCK PROTEIN KAIB2"/>
    <property type="match status" value="1"/>
</dbReference>